<evidence type="ECO:0000313" key="2">
    <source>
        <dbReference type="EnsemblMetazoa" id="CLYHEMP008096.1"/>
    </source>
</evidence>
<dbReference type="SUPFAM" id="SSF57302">
    <property type="entry name" value="Snake toxin-like"/>
    <property type="match status" value="1"/>
</dbReference>
<sequence>MRRTLVNILLVLLNVSSRVLSLKCYKCIHGVNCYNNMTLECSTKENACFTHYETREVYSSPDYQDHIEVYVHQDCGTESEQFCSDAEMCGRRAISVGFVSCKVSWCKHDLCNTIDKDLFATKRQIYFGSSSTTTRSILWIKFLAMQVYRFVFSDVIM</sequence>
<dbReference type="AlphaFoldDB" id="A0A7M5U9W9"/>
<feature type="signal peptide" evidence="1">
    <location>
        <begin position="1"/>
        <end position="21"/>
    </location>
</feature>
<evidence type="ECO:0000256" key="1">
    <source>
        <dbReference type="SAM" id="SignalP"/>
    </source>
</evidence>
<proteinExistence type="predicted"/>
<protein>
    <submittedName>
        <fullName evidence="2">Uncharacterized protein</fullName>
    </submittedName>
</protein>
<feature type="chain" id="PRO_5029670735" evidence="1">
    <location>
        <begin position="22"/>
        <end position="157"/>
    </location>
</feature>
<reference evidence="2" key="1">
    <citation type="submission" date="2021-01" db="UniProtKB">
        <authorList>
            <consortium name="EnsemblMetazoa"/>
        </authorList>
    </citation>
    <scope>IDENTIFICATION</scope>
</reference>
<name>A0A7M5U9W9_9CNID</name>
<evidence type="ECO:0000313" key="3">
    <source>
        <dbReference type="Proteomes" id="UP000594262"/>
    </source>
</evidence>
<keyword evidence="1" id="KW-0732">Signal</keyword>
<keyword evidence="3" id="KW-1185">Reference proteome</keyword>
<dbReference type="Gene3D" id="2.10.60.10">
    <property type="entry name" value="CD59"/>
    <property type="match status" value="1"/>
</dbReference>
<organism evidence="2 3">
    <name type="scientific">Clytia hemisphaerica</name>
    <dbReference type="NCBI Taxonomy" id="252671"/>
    <lineage>
        <taxon>Eukaryota</taxon>
        <taxon>Metazoa</taxon>
        <taxon>Cnidaria</taxon>
        <taxon>Hydrozoa</taxon>
        <taxon>Hydroidolina</taxon>
        <taxon>Leptothecata</taxon>
        <taxon>Obeliida</taxon>
        <taxon>Clytiidae</taxon>
        <taxon>Clytia</taxon>
    </lineage>
</organism>
<dbReference type="EnsemblMetazoa" id="CLYHEMT008096.1">
    <property type="protein sequence ID" value="CLYHEMP008096.1"/>
    <property type="gene ID" value="CLYHEMG008096"/>
</dbReference>
<dbReference type="Proteomes" id="UP000594262">
    <property type="component" value="Unplaced"/>
</dbReference>
<accession>A0A7M5U9W9</accession>
<dbReference type="InterPro" id="IPR045860">
    <property type="entry name" value="Snake_toxin-like_sf"/>
</dbReference>